<dbReference type="InterPro" id="IPR028098">
    <property type="entry name" value="Glyco_trans_4-like_N"/>
</dbReference>
<evidence type="ECO:0008006" key="6">
    <source>
        <dbReference type="Google" id="ProtNLM"/>
    </source>
</evidence>
<proteinExistence type="predicted"/>
<dbReference type="InterPro" id="IPR001296">
    <property type="entry name" value="Glyco_trans_1"/>
</dbReference>
<accession>A0A1F4UQE0</accession>
<evidence type="ECO:0000259" key="3">
    <source>
        <dbReference type="Pfam" id="PF13439"/>
    </source>
</evidence>
<evidence type="ECO:0000256" key="1">
    <source>
        <dbReference type="ARBA" id="ARBA00022679"/>
    </source>
</evidence>
<dbReference type="EMBL" id="MEVA01000016">
    <property type="protein sequence ID" value="OGC47164.1"/>
    <property type="molecule type" value="Genomic_DNA"/>
</dbReference>
<comment type="caution">
    <text evidence="4">The sequence shown here is derived from an EMBL/GenBank/DDBJ whole genome shotgun (WGS) entry which is preliminary data.</text>
</comment>
<gene>
    <name evidence="4" type="ORF">A2886_00775</name>
</gene>
<feature type="domain" description="Glycosyltransferase subfamily 4-like N-terminal" evidence="3">
    <location>
        <begin position="17"/>
        <end position="176"/>
    </location>
</feature>
<dbReference type="Gene3D" id="3.40.50.2000">
    <property type="entry name" value="Glycogen Phosphorylase B"/>
    <property type="match status" value="2"/>
</dbReference>
<dbReference type="PANTHER" id="PTHR46401:SF2">
    <property type="entry name" value="GLYCOSYLTRANSFERASE WBBK-RELATED"/>
    <property type="match status" value="1"/>
</dbReference>
<dbReference type="GO" id="GO:0016757">
    <property type="term" value="F:glycosyltransferase activity"/>
    <property type="evidence" value="ECO:0007669"/>
    <property type="project" value="InterPro"/>
</dbReference>
<reference evidence="4 5" key="1">
    <citation type="journal article" date="2016" name="Nat. Commun.">
        <title>Thousands of microbial genomes shed light on interconnected biogeochemical processes in an aquifer system.</title>
        <authorList>
            <person name="Anantharaman K."/>
            <person name="Brown C.T."/>
            <person name="Hug L.A."/>
            <person name="Sharon I."/>
            <person name="Castelle C.J."/>
            <person name="Probst A.J."/>
            <person name="Thomas B.C."/>
            <person name="Singh A."/>
            <person name="Wilkins M.J."/>
            <person name="Karaoz U."/>
            <person name="Brodie E.L."/>
            <person name="Williams K.H."/>
            <person name="Hubbard S.S."/>
            <person name="Banfield J.F."/>
        </authorList>
    </citation>
    <scope>NUCLEOTIDE SEQUENCE [LARGE SCALE GENOMIC DNA]</scope>
</reference>
<sequence length="382" mass="42735">MLIGLNGQRILIDKPAGPEVYTINFFKALAKTDQKNKYVVYFTSEPDKSFWDGLKQGNSNFSYKVVPKLLSWTQVGLALELMKSPVDLFFTAVHTIPIIRKPSLKTVGMIHGLEYTHSAEYKNPLLRLSAHSPVKFVAKKSDAIIVPSQATKDEILKRAWGVEENKITVVREGVNETFYKRSGEEIKNVREKYNLKEYPYLIFVSTIQPRKNIPVMVGAFSQALKEKLIPAETKLVIAGKLGWLYEESLAAPKKYGVEASVLFVGRVNDADLPPLLSGAKAFISCSLEEGFGLPLLEAMACEVPTVVSNIPPFREVGAEFPIYVDPKNIESIKSGIAQIFSQEGSQDVQGRAWSAKERANNFSWENTARESLKIFENVVEDR</sequence>
<evidence type="ECO:0000313" key="4">
    <source>
        <dbReference type="EMBL" id="OGC47164.1"/>
    </source>
</evidence>
<keyword evidence="1" id="KW-0808">Transferase</keyword>
<feature type="domain" description="Glycosyl transferase family 1" evidence="2">
    <location>
        <begin position="187"/>
        <end position="347"/>
    </location>
</feature>
<dbReference type="STRING" id="1802617.A2886_00775"/>
<protein>
    <recommendedName>
        <fullName evidence="6">Glycosyl transferase family 1 domain-containing protein</fullName>
    </recommendedName>
</protein>
<name>A0A1F4UQE0_UNCKA</name>
<dbReference type="AlphaFoldDB" id="A0A1F4UQE0"/>
<organism evidence="4 5">
    <name type="scientific">candidate division WWE3 bacterium RIFCSPHIGHO2_01_FULL_42_13</name>
    <dbReference type="NCBI Taxonomy" id="1802617"/>
    <lineage>
        <taxon>Bacteria</taxon>
        <taxon>Katanobacteria</taxon>
    </lineage>
</organism>
<evidence type="ECO:0000313" key="5">
    <source>
        <dbReference type="Proteomes" id="UP000176608"/>
    </source>
</evidence>
<dbReference type="SUPFAM" id="SSF53756">
    <property type="entry name" value="UDP-Glycosyltransferase/glycogen phosphorylase"/>
    <property type="match status" value="1"/>
</dbReference>
<dbReference type="CDD" id="cd03809">
    <property type="entry name" value="GT4_MtfB-like"/>
    <property type="match status" value="1"/>
</dbReference>
<dbReference type="Pfam" id="PF00534">
    <property type="entry name" value="Glycos_transf_1"/>
    <property type="match status" value="1"/>
</dbReference>
<dbReference type="Proteomes" id="UP000176608">
    <property type="component" value="Unassembled WGS sequence"/>
</dbReference>
<dbReference type="PANTHER" id="PTHR46401">
    <property type="entry name" value="GLYCOSYLTRANSFERASE WBBK-RELATED"/>
    <property type="match status" value="1"/>
</dbReference>
<evidence type="ECO:0000259" key="2">
    <source>
        <dbReference type="Pfam" id="PF00534"/>
    </source>
</evidence>
<dbReference type="Pfam" id="PF13439">
    <property type="entry name" value="Glyco_transf_4"/>
    <property type="match status" value="1"/>
</dbReference>